<organism evidence="1 2">
    <name type="scientific">Wickerhamomyces anomalus (strain ATCC 58044 / CBS 1984 / NCYC 433 / NRRL Y-366-8)</name>
    <name type="common">Yeast</name>
    <name type="synonym">Hansenula anomala</name>
    <dbReference type="NCBI Taxonomy" id="683960"/>
    <lineage>
        <taxon>Eukaryota</taxon>
        <taxon>Fungi</taxon>
        <taxon>Dikarya</taxon>
        <taxon>Ascomycota</taxon>
        <taxon>Saccharomycotina</taxon>
        <taxon>Saccharomycetes</taxon>
        <taxon>Phaffomycetales</taxon>
        <taxon>Wickerhamomycetaceae</taxon>
        <taxon>Wickerhamomyces</taxon>
    </lineage>
</organism>
<evidence type="ECO:0000313" key="1">
    <source>
        <dbReference type="EMBL" id="ODQ58596.1"/>
    </source>
</evidence>
<dbReference type="OrthoDB" id="3980283at2759"/>
<dbReference type="AlphaFoldDB" id="A0A1E3NZF5"/>
<protein>
    <submittedName>
        <fullName evidence="1">Uncharacterized protein</fullName>
    </submittedName>
</protein>
<sequence>MYSLLEFRPSRINPNNWLLNELILKDFQIEEDEEVFIEKTNGENFVLNHGYNNNHQEDYSIFGNLIFVKMVHLSYHINDVLNDVFNLKSLKFDDFDTILIKSSRLLINLDEWFENLPLQLKNSTILNNQITSAPLILLFYTVKFLIYRRLINHFIETSTSNEQHYEKFKPIFKKLFLEISKFNENFINNLSIQHFTNCFWYSNTTKSFITVAIVNLLLIKTTRDEIYLDD</sequence>
<dbReference type="CDD" id="cd12148">
    <property type="entry name" value="fungal_TF_MHR"/>
    <property type="match status" value="1"/>
</dbReference>
<feature type="non-terminal residue" evidence="1">
    <location>
        <position position="230"/>
    </location>
</feature>
<dbReference type="STRING" id="683960.A0A1E3NZF5"/>
<dbReference type="GeneID" id="30203641"/>
<reference evidence="1 2" key="1">
    <citation type="journal article" date="2016" name="Proc. Natl. Acad. Sci. U.S.A.">
        <title>Comparative genomics of biotechnologically important yeasts.</title>
        <authorList>
            <person name="Riley R."/>
            <person name="Haridas S."/>
            <person name="Wolfe K.H."/>
            <person name="Lopes M.R."/>
            <person name="Hittinger C.T."/>
            <person name="Goeker M."/>
            <person name="Salamov A.A."/>
            <person name="Wisecaver J.H."/>
            <person name="Long T.M."/>
            <person name="Calvey C.H."/>
            <person name="Aerts A.L."/>
            <person name="Barry K.W."/>
            <person name="Choi C."/>
            <person name="Clum A."/>
            <person name="Coughlan A.Y."/>
            <person name="Deshpande S."/>
            <person name="Douglass A.P."/>
            <person name="Hanson S.J."/>
            <person name="Klenk H.-P."/>
            <person name="LaButti K.M."/>
            <person name="Lapidus A."/>
            <person name="Lindquist E.A."/>
            <person name="Lipzen A.M."/>
            <person name="Meier-Kolthoff J.P."/>
            <person name="Ohm R.A."/>
            <person name="Otillar R.P."/>
            <person name="Pangilinan J.L."/>
            <person name="Peng Y."/>
            <person name="Rokas A."/>
            <person name="Rosa C.A."/>
            <person name="Scheuner C."/>
            <person name="Sibirny A.A."/>
            <person name="Slot J.C."/>
            <person name="Stielow J.B."/>
            <person name="Sun H."/>
            <person name="Kurtzman C.P."/>
            <person name="Blackwell M."/>
            <person name="Grigoriev I.V."/>
            <person name="Jeffries T.W."/>
        </authorList>
    </citation>
    <scope>NUCLEOTIDE SEQUENCE [LARGE SCALE GENOMIC DNA]</scope>
    <source>
        <strain evidence="2">ATCC 58044 / CBS 1984 / NCYC 433 / NRRL Y-366-8</strain>
    </source>
</reference>
<dbReference type="EMBL" id="KV454211">
    <property type="protein sequence ID" value="ODQ58596.1"/>
    <property type="molecule type" value="Genomic_DNA"/>
</dbReference>
<proteinExistence type="predicted"/>
<accession>A0A1E3NZF5</accession>
<keyword evidence="2" id="KW-1185">Reference proteome</keyword>
<name>A0A1E3NZF5_WICAA</name>
<dbReference type="Proteomes" id="UP000094112">
    <property type="component" value="Unassembled WGS sequence"/>
</dbReference>
<evidence type="ECO:0000313" key="2">
    <source>
        <dbReference type="Proteomes" id="UP000094112"/>
    </source>
</evidence>
<dbReference type="RefSeq" id="XP_019037803.1">
    <property type="nucleotide sequence ID" value="XM_019186395.1"/>
</dbReference>
<gene>
    <name evidence="1" type="ORF">WICANDRAFT_93043</name>
</gene>